<evidence type="ECO:0000313" key="2">
    <source>
        <dbReference type="EMBL" id="CAA2108506.1"/>
    </source>
</evidence>
<protein>
    <submittedName>
        <fullName evidence="2">Uncharacterized protein</fullName>
    </submittedName>
</protein>
<dbReference type="RefSeq" id="WP_339092513.1">
    <property type="nucleotide sequence ID" value="NZ_LR743507.1"/>
</dbReference>
<proteinExistence type="predicted"/>
<gene>
    <name evidence="2" type="ORF">VVAX_05015</name>
</gene>
<sequence length="121" mass="13382">MKQPTRAWSLNASLLLFAAPAFANGSLLCEGRPYSAEVQFRLSTGELTGLIVARTDRDDPAPQRFVLRQHFADARQQVMRIRGTGAERPHRTVALSVSKSRGTLSYGGVQHRLRCDWDSAG</sequence>
<name>A0A679JCT9_VARPD</name>
<feature type="signal peptide" evidence="1">
    <location>
        <begin position="1"/>
        <end position="23"/>
    </location>
</feature>
<organism evidence="2">
    <name type="scientific">Variovorax paradoxus</name>
    <dbReference type="NCBI Taxonomy" id="34073"/>
    <lineage>
        <taxon>Bacteria</taxon>
        <taxon>Pseudomonadati</taxon>
        <taxon>Pseudomonadota</taxon>
        <taxon>Betaproteobacteria</taxon>
        <taxon>Burkholderiales</taxon>
        <taxon>Comamonadaceae</taxon>
        <taxon>Variovorax</taxon>
    </lineage>
</organism>
<dbReference type="AlphaFoldDB" id="A0A679JCT9"/>
<feature type="chain" id="PRO_5025360773" evidence="1">
    <location>
        <begin position="24"/>
        <end position="121"/>
    </location>
</feature>
<keyword evidence="1" id="KW-0732">Signal</keyword>
<reference evidence="2" key="1">
    <citation type="submission" date="2019-12" db="EMBL/GenBank/DDBJ databases">
        <authorList>
            <person name="Cremers G."/>
        </authorList>
    </citation>
    <scope>NUCLEOTIDE SEQUENCE</scope>
    <source>
        <strain evidence="2">Vvax</strain>
    </source>
</reference>
<evidence type="ECO:0000256" key="1">
    <source>
        <dbReference type="SAM" id="SignalP"/>
    </source>
</evidence>
<accession>A0A679JCT9</accession>
<dbReference type="EMBL" id="LR743507">
    <property type="protein sequence ID" value="CAA2108506.1"/>
    <property type="molecule type" value="Genomic_DNA"/>
</dbReference>